<feature type="signal peptide" evidence="1">
    <location>
        <begin position="1"/>
        <end position="23"/>
    </location>
</feature>
<keyword evidence="3" id="KW-1185">Reference proteome</keyword>
<organism evidence="2 3">
    <name type="scientific">Chitinimonas lacunae</name>
    <dbReference type="NCBI Taxonomy" id="1963018"/>
    <lineage>
        <taxon>Bacteria</taxon>
        <taxon>Pseudomonadati</taxon>
        <taxon>Pseudomonadota</taxon>
        <taxon>Betaproteobacteria</taxon>
        <taxon>Neisseriales</taxon>
        <taxon>Chitinibacteraceae</taxon>
        <taxon>Chitinimonas</taxon>
    </lineage>
</organism>
<comment type="caution">
    <text evidence="2">The sequence shown here is derived from an EMBL/GenBank/DDBJ whole genome shotgun (WGS) entry which is preliminary data.</text>
</comment>
<reference evidence="3" key="1">
    <citation type="journal article" date="2019" name="Int. J. Syst. Evol. Microbiol.">
        <title>The Global Catalogue of Microorganisms (GCM) 10K type strain sequencing project: providing services to taxonomists for standard genome sequencing and annotation.</title>
        <authorList>
            <consortium name="The Broad Institute Genomics Platform"/>
            <consortium name="The Broad Institute Genome Sequencing Center for Infectious Disease"/>
            <person name="Wu L."/>
            <person name="Ma J."/>
        </authorList>
    </citation>
    <scope>NUCLEOTIDE SEQUENCE [LARGE SCALE GENOMIC DNA]</scope>
    <source>
        <strain evidence="3">LMG 29894</strain>
    </source>
</reference>
<evidence type="ECO:0000313" key="3">
    <source>
        <dbReference type="Proteomes" id="UP001595791"/>
    </source>
</evidence>
<sequence>MKKLTRKLLLTAGLAMLGVAAQAGSFCTKSADSLELRCGFATPELAGAWAFGVDSKGTMRGLEYFGIVQVWNAPYYYPIAALPQSGPRTNTNLFWSFLRHGTPNEVRAMHVIMWDPNVEVQHDLEE</sequence>
<keyword evidence="1" id="KW-0732">Signal</keyword>
<protein>
    <submittedName>
        <fullName evidence="2">Uncharacterized protein</fullName>
    </submittedName>
</protein>
<dbReference type="EMBL" id="JBHSBU010000001">
    <property type="protein sequence ID" value="MFC4160020.1"/>
    <property type="molecule type" value="Genomic_DNA"/>
</dbReference>
<dbReference type="RefSeq" id="WP_378164396.1">
    <property type="nucleotide sequence ID" value="NZ_JBHSBU010000001.1"/>
</dbReference>
<feature type="chain" id="PRO_5045691746" evidence="1">
    <location>
        <begin position="24"/>
        <end position="126"/>
    </location>
</feature>
<evidence type="ECO:0000313" key="2">
    <source>
        <dbReference type="EMBL" id="MFC4160020.1"/>
    </source>
</evidence>
<evidence type="ECO:0000256" key="1">
    <source>
        <dbReference type="SAM" id="SignalP"/>
    </source>
</evidence>
<proteinExistence type="predicted"/>
<accession>A0ABV8MRT3</accession>
<name>A0ABV8MRT3_9NEIS</name>
<gene>
    <name evidence="2" type="ORF">ACFOW7_11745</name>
</gene>
<dbReference type="Proteomes" id="UP001595791">
    <property type="component" value="Unassembled WGS sequence"/>
</dbReference>